<evidence type="ECO:0000259" key="3">
    <source>
        <dbReference type="Pfam" id="PF06985"/>
    </source>
</evidence>
<feature type="domain" description="Heterokaryon incompatibility" evidence="3">
    <location>
        <begin position="173"/>
        <end position="353"/>
    </location>
</feature>
<sequence length="647" mass="72713">MSFAFNGASVSEPTPPTPSERILAQILAPIIIALLPILWIGLIPYLLGRILLGKTNLCDSDIIPILGMITIEPFLITLENLIYLASCCDEEMALPFNPNRSWGDPERGRSRRPYNRSETSASSSPSSQEPYKSCPLKGDDQFRLFIIYPGPYHDPLRGELVTTSFSDNRRPLYDALSYTWADDSGDSTRSIELSCERPRATIWITKNCELAMRRLRKSDETRTVWIDTICIDQESSTERTYQVSLMSRIYTSAHHVVVYTGEATARSDMLFDWLNGLKAGELPAPLRLDLYKIAGDIASNLEIYWNIGKERVSALSGNSNTKGETQLTEPELTDLVTEFLSRRWFKRVWVLQEVVLPDPRNTVVMCGAKSTPAMRALYLINLLKDHPSGSMVRIFSLVRKKTEGTNSHLLDVLIETRDREVGDPRDKIFGVLSISTALNRGMFPNLAADYGKRTTEVYTKYSEFFIQHHGPGFFFSLMKSLSKLAGLPSWAADWTVPWPNPKAVQGKDFAATSRTACDEDGGAVFSDEGRCRVLTLTRPRILRGYFTRDGHLDDSSGMNIKRVEDLKENELLIEMYRGLAALLRKDDGSGYYTLIQTCPHALAELSLNEIVDKWSSVVFDLKGPESNALTSSSDEGYLSQVETFKIQ</sequence>
<gene>
    <name evidence="4" type="ORF">Daesc_004666</name>
</gene>
<dbReference type="PANTHER" id="PTHR24148:SF73">
    <property type="entry name" value="HET DOMAIN PROTEIN (AFU_ORTHOLOGUE AFUA_8G01020)"/>
    <property type="match status" value="1"/>
</dbReference>
<keyword evidence="2" id="KW-1133">Transmembrane helix</keyword>
<dbReference type="PANTHER" id="PTHR24148">
    <property type="entry name" value="ANKYRIN REPEAT DOMAIN-CONTAINING PROTEIN 39 HOMOLOG-RELATED"/>
    <property type="match status" value="1"/>
</dbReference>
<evidence type="ECO:0000313" key="5">
    <source>
        <dbReference type="Proteomes" id="UP001369815"/>
    </source>
</evidence>
<accession>A0AAX6MPX8</accession>
<dbReference type="InterPro" id="IPR052895">
    <property type="entry name" value="HetReg/Transcr_Mod"/>
</dbReference>
<evidence type="ECO:0000256" key="1">
    <source>
        <dbReference type="SAM" id="MobiDB-lite"/>
    </source>
</evidence>
<proteinExistence type="predicted"/>
<keyword evidence="2" id="KW-0472">Membrane</keyword>
<dbReference type="Pfam" id="PF06985">
    <property type="entry name" value="HET"/>
    <property type="match status" value="1"/>
</dbReference>
<organism evidence="4 5">
    <name type="scientific">Daldinia eschscholtzii</name>
    <dbReference type="NCBI Taxonomy" id="292717"/>
    <lineage>
        <taxon>Eukaryota</taxon>
        <taxon>Fungi</taxon>
        <taxon>Dikarya</taxon>
        <taxon>Ascomycota</taxon>
        <taxon>Pezizomycotina</taxon>
        <taxon>Sordariomycetes</taxon>
        <taxon>Xylariomycetidae</taxon>
        <taxon>Xylariales</taxon>
        <taxon>Hypoxylaceae</taxon>
        <taxon>Daldinia</taxon>
    </lineage>
</organism>
<feature type="compositionally biased region" description="Low complexity" evidence="1">
    <location>
        <begin position="117"/>
        <end position="127"/>
    </location>
</feature>
<dbReference type="Proteomes" id="UP001369815">
    <property type="component" value="Unassembled WGS sequence"/>
</dbReference>
<evidence type="ECO:0000256" key="2">
    <source>
        <dbReference type="SAM" id="Phobius"/>
    </source>
</evidence>
<keyword evidence="5" id="KW-1185">Reference proteome</keyword>
<reference evidence="4 5" key="1">
    <citation type="journal article" date="2024" name="Front Chem Biol">
        <title>Unveiling the potential of Daldinia eschscholtzii MFLUCC 19-0629 through bioactivity and bioinformatics studies for enhanced sustainable agriculture production.</title>
        <authorList>
            <person name="Brooks S."/>
            <person name="Weaver J.A."/>
            <person name="Klomchit A."/>
            <person name="Alharthi S.A."/>
            <person name="Onlamun T."/>
            <person name="Nurani R."/>
            <person name="Vong T.K."/>
            <person name="Alberti F."/>
            <person name="Greco C."/>
        </authorList>
    </citation>
    <scope>NUCLEOTIDE SEQUENCE [LARGE SCALE GENOMIC DNA]</scope>
    <source>
        <strain evidence="4">MFLUCC 19-0629</strain>
    </source>
</reference>
<dbReference type="EMBL" id="JBANMG010000004">
    <property type="protein sequence ID" value="KAK6954698.1"/>
    <property type="molecule type" value="Genomic_DNA"/>
</dbReference>
<protein>
    <recommendedName>
        <fullName evidence="3">Heterokaryon incompatibility domain-containing protein</fullName>
    </recommendedName>
</protein>
<dbReference type="InterPro" id="IPR010730">
    <property type="entry name" value="HET"/>
</dbReference>
<name>A0AAX6MPX8_9PEZI</name>
<evidence type="ECO:0000313" key="4">
    <source>
        <dbReference type="EMBL" id="KAK6954698.1"/>
    </source>
</evidence>
<feature type="region of interest" description="Disordered" evidence="1">
    <location>
        <begin position="99"/>
        <end position="133"/>
    </location>
</feature>
<comment type="caution">
    <text evidence="4">The sequence shown here is derived from an EMBL/GenBank/DDBJ whole genome shotgun (WGS) entry which is preliminary data.</text>
</comment>
<feature type="transmembrane region" description="Helical" evidence="2">
    <location>
        <begin position="22"/>
        <end position="47"/>
    </location>
</feature>
<dbReference type="AlphaFoldDB" id="A0AAX6MPX8"/>
<keyword evidence="2" id="KW-0812">Transmembrane</keyword>